<dbReference type="PANTHER" id="PTHR33619">
    <property type="entry name" value="POLYSACCHARIDE EXPORT PROTEIN GFCE-RELATED"/>
    <property type="match status" value="1"/>
</dbReference>
<evidence type="ECO:0000313" key="20">
    <source>
        <dbReference type="Proteomes" id="UP000238605"/>
    </source>
</evidence>
<keyword evidence="7 15" id="KW-0732">Signal</keyword>
<dbReference type="GO" id="GO:0009279">
    <property type="term" value="C:cell outer membrane"/>
    <property type="evidence" value="ECO:0007669"/>
    <property type="project" value="UniProtKB-SubCell"/>
</dbReference>
<evidence type="ECO:0000259" key="16">
    <source>
        <dbReference type="Pfam" id="PF02563"/>
    </source>
</evidence>
<evidence type="ECO:0000313" key="19">
    <source>
        <dbReference type="EMBL" id="PPE64935.1"/>
    </source>
</evidence>
<evidence type="ECO:0000256" key="15">
    <source>
        <dbReference type="SAM" id="SignalP"/>
    </source>
</evidence>
<dbReference type="PANTHER" id="PTHR33619:SF3">
    <property type="entry name" value="POLYSACCHARIDE EXPORT PROTEIN GFCE-RELATED"/>
    <property type="match status" value="1"/>
</dbReference>
<evidence type="ECO:0000256" key="1">
    <source>
        <dbReference type="ARBA" id="ARBA00004571"/>
    </source>
</evidence>
<dbReference type="InterPro" id="IPR049712">
    <property type="entry name" value="Poly_export"/>
</dbReference>
<dbReference type="GO" id="GO:0006811">
    <property type="term" value="P:monoatomic ion transport"/>
    <property type="evidence" value="ECO:0007669"/>
    <property type="project" value="UniProtKB-KW"/>
</dbReference>
<feature type="signal peptide" evidence="15">
    <location>
        <begin position="1"/>
        <end position="21"/>
    </location>
</feature>
<feature type="domain" description="SLBB" evidence="18">
    <location>
        <begin position="104"/>
        <end position="184"/>
    </location>
</feature>
<dbReference type="NCBIfam" id="TIGR03028">
    <property type="entry name" value="EpsE"/>
    <property type="match status" value="1"/>
</dbReference>
<dbReference type="AlphaFoldDB" id="A0A2S5SQC7"/>
<name>A0A2S5SQC7_9BURK</name>
<dbReference type="OrthoDB" id="9815244at2"/>
<keyword evidence="3" id="KW-0813">Transport</keyword>
<keyword evidence="20" id="KW-1185">Reference proteome</keyword>
<evidence type="ECO:0000256" key="3">
    <source>
        <dbReference type="ARBA" id="ARBA00022448"/>
    </source>
</evidence>
<evidence type="ECO:0000256" key="5">
    <source>
        <dbReference type="ARBA" id="ARBA00022597"/>
    </source>
</evidence>
<keyword evidence="6" id="KW-0812">Transmembrane</keyword>
<proteinExistence type="inferred from homology"/>
<reference evidence="19 20" key="1">
    <citation type="submission" date="2018-02" db="EMBL/GenBank/DDBJ databases">
        <title>Reclassifiation of [Polyangium] brachysporum DSM 7029 as Guopingzhaonella breviflexa gen. nov., sp. nov., a member of the family Comamonadaceae.</title>
        <authorList>
            <person name="Tang B."/>
        </authorList>
    </citation>
    <scope>NUCLEOTIDE SEQUENCE [LARGE SCALE GENOMIC DNA]</scope>
    <source>
        <strain evidence="19 20">BCRC 80649</strain>
    </source>
</reference>
<comment type="subcellular location">
    <subcellularLocation>
        <location evidence="1">Cell outer membrane</location>
        <topology evidence="1">Multi-pass membrane protein</topology>
    </subcellularLocation>
</comment>
<dbReference type="Proteomes" id="UP000238605">
    <property type="component" value="Unassembled WGS sequence"/>
</dbReference>
<keyword evidence="5" id="KW-0762">Sugar transport</keyword>
<evidence type="ECO:0000256" key="12">
    <source>
        <dbReference type="ARBA" id="ARBA00023139"/>
    </source>
</evidence>
<dbReference type="Pfam" id="PF10531">
    <property type="entry name" value="SLBB"/>
    <property type="match status" value="1"/>
</dbReference>
<keyword evidence="13" id="KW-0998">Cell outer membrane</keyword>
<dbReference type="GO" id="GO:0046930">
    <property type="term" value="C:pore complex"/>
    <property type="evidence" value="ECO:0007669"/>
    <property type="project" value="UniProtKB-KW"/>
</dbReference>
<evidence type="ECO:0000256" key="9">
    <source>
        <dbReference type="ARBA" id="ARBA00023065"/>
    </source>
</evidence>
<dbReference type="Gene3D" id="3.30.1950.10">
    <property type="entry name" value="wza like domain"/>
    <property type="match status" value="1"/>
</dbReference>
<dbReference type="InterPro" id="IPR019554">
    <property type="entry name" value="Soluble_ligand-bd"/>
</dbReference>
<feature type="domain" description="Soluble ligand binding" evidence="17">
    <location>
        <begin position="189"/>
        <end position="241"/>
    </location>
</feature>
<dbReference type="EMBL" id="PSNX01000020">
    <property type="protein sequence ID" value="PPE64935.1"/>
    <property type="molecule type" value="Genomic_DNA"/>
</dbReference>
<evidence type="ECO:0000256" key="8">
    <source>
        <dbReference type="ARBA" id="ARBA00023047"/>
    </source>
</evidence>
<evidence type="ECO:0000256" key="11">
    <source>
        <dbReference type="ARBA" id="ARBA00023136"/>
    </source>
</evidence>
<keyword evidence="12" id="KW-0564">Palmitate</keyword>
<dbReference type="InterPro" id="IPR054765">
    <property type="entry name" value="SLBB_dom"/>
</dbReference>
<comment type="caution">
    <text evidence="19">The sequence shown here is derived from an EMBL/GenBank/DDBJ whole genome shotgun (WGS) entry which is preliminary data.</text>
</comment>
<evidence type="ECO:0000256" key="10">
    <source>
        <dbReference type="ARBA" id="ARBA00023114"/>
    </source>
</evidence>
<evidence type="ECO:0000256" key="7">
    <source>
        <dbReference type="ARBA" id="ARBA00022729"/>
    </source>
</evidence>
<keyword evidence="11" id="KW-0472">Membrane</keyword>
<keyword evidence="14" id="KW-0449">Lipoprotein</keyword>
<dbReference type="GO" id="GO:0015288">
    <property type="term" value="F:porin activity"/>
    <property type="evidence" value="ECO:0007669"/>
    <property type="project" value="UniProtKB-KW"/>
</dbReference>
<accession>A0A2S5SQC7</accession>
<keyword evidence="4" id="KW-1134">Transmembrane beta strand</keyword>
<dbReference type="Gene3D" id="3.10.560.10">
    <property type="entry name" value="Outer membrane lipoprotein wza domain like"/>
    <property type="match status" value="2"/>
</dbReference>
<dbReference type="Pfam" id="PF22461">
    <property type="entry name" value="SLBB_2"/>
    <property type="match status" value="1"/>
</dbReference>
<evidence type="ECO:0000259" key="18">
    <source>
        <dbReference type="Pfam" id="PF22461"/>
    </source>
</evidence>
<evidence type="ECO:0000256" key="4">
    <source>
        <dbReference type="ARBA" id="ARBA00022452"/>
    </source>
</evidence>
<comment type="similarity">
    <text evidence="2">Belongs to the BexD/CtrA/VexA family.</text>
</comment>
<keyword evidence="10" id="KW-0626">Porin</keyword>
<dbReference type="InterPro" id="IPR003715">
    <property type="entry name" value="Poly_export_N"/>
</dbReference>
<keyword evidence="8" id="KW-0625">Polysaccharide transport</keyword>
<evidence type="ECO:0000256" key="2">
    <source>
        <dbReference type="ARBA" id="ARBA00009450"/>
    </source>
</evidence>
<feature type="domain" description="Polysaccharide export protein N-terminal" evidence="16">
    <location>
        <begin position="21"/>
        <end position="97"/>
    </location>
</feature>
<dbReference type="Pfam" id="PF02563">
    <property type="entry name" value="Poly_export"/>
    <property type="match status" value="1"/>
</dbReference>
<gene>
    <name evidence="19" type="primary">epsE</name>
    <name evidence="19" type="ORF">C1704_16975</name>
</gene>
<dbReference type="GO" id="GO:0015159">
    <property type="term" value="F:polysaccharide transmembrane transporter activity"/>
    <property type="evidence" value="ECO:0007669"/>
    <property type="project" value="InterPro"/>
</dbReference>
<feature type="chain" id="PRO_5015578380" evidence="15">
    <location>
        <begin position="22"/>
        <end position="264"/>
    </location>
</feature>
<evidence type="ECO:0000256" key="6">
    <source>
        <dbReference type="ARBA" id="ARBA00022692"/>
    </source>
</evidence>
<keyword evidence="9" id="KW-0406">Ion transport</keyword>
<organism evidence="19 20">
    <name type="scientific">Caldimonas caldifontis</name>
    <dbReference type="NCBI Taxonomy" id="1452508"/>
    <lineage>
        <taxon>Bacteria</taxon>
        <taxon>Pseudomonadati</taxon>
        <taxon>Pseudomonadota</taxon>
        <taxon>Betaproteobacteria</taxon>
        <taxon>Burkholderiales</taxon>
        <taxon>Sphaerotilaceae</taxon>
        <taxon>Caldimonas</taxon>
    </lineage>
</organism>
<evidence type="ECO:0000259" key="17">
    <source>
        <dbReference type="Pfam" id="PF10531"/>
    </source>
</evidence>
<dbReference type="InterPro" id="IPR017478">
    <property type="entry name" value="Polysacc_export_EpsE"/>
</dbReference>
<evidence type="ECO:0000256" key="13">
    <source>
        <dbReference type="ARBA" id="ARBA00023237"/>
    </source>
</evidence>
<protein>
    <submittedName>
        <fullName evidence="19">Polysaccharide export protein EpsE</fullName>
    </submittedName>
</protein>
<sequence>MMRRWLLSCLVLLGAWGLAQAQRAEHLLGPGDVVRIAVYQNPDLSLETRISELGEIAFPLIGSVNLAGRSTTSAQNEIARLLREGNFVNNPQVSVALMQVRSAQVSILGQVARPGRYPIETAGSKVSEMIAAAGGINPEGGNVVTLTGTRNGQPVKIEIDLPAVLQGGRADLDAPVANGDTLFVDRGPVFFIYGEVQRPGQFRLERGTTLMQALAQGGGLTQRGTERGMRVHRKDANGNVRVLQLNLTDLVERDDVIYVRESIF</sequence>
<evidence type="ECO:0000256" key="14">
    <source>
        <dbReference type="ARBA" id="ARBA00023288"/>
    </source>
</evidence>